<dbReference type="InterPro" id="IPR036388">
    <property type="entry name" value="WH-like_DNA-bd_sf"/>
</dbReference>
<evidence type="ECO:0000256" key="1">
    <source>
        <dbReference type="SAM" id="MobiDB-lite"/>
    </source>
</evidence>
<organism evidence="3 4">
    <name type="scientific">Halosimplex pelagicum</name>
    <dbReference type="NCBI Taxonomy" id="869886"/>
    <lineage>
        <taxon>Archaea</taxon>
        <taxon>Methanobacteriati</taxon>
        <taxon>Methanobacteriota</taxon>
        <taxon>Stenosarchaea group</taxon>
        <taxon>Halobacteria</taxon>
        <taxon>Halobacteriales</taxon>
        <taxon>Haloarculaceae</taxon>
        <taxon>Halosimplex</taxon>
    </lineage>
</organism>
<accession>A0A7D5TB91</accession>
<evidence type="ECO:0000313" key="4">
    <source>
        <dbReference type="Proteomes" id="UP000509346"/>
    </source>
</evidence>
<keyword evidence="4" id="KW-1185">Reference proteome</keyword>
<dbReference type="InterPro" id="IPR000835">
    <property type="entry name" value="HTH_MarR-typ"/>
</dbReference>
<feature type="region of interest" description="Disordered" evidence="1">
    <location>
        <begin position="108"/>
        <end position="137"/>
    </location>
</feature>
<proteinExistence type="predicted"/>
<reference evidence="3 4" key="1">
    <citation type="submission" date="2020-07" db="EMBL/GenBank/DDBJ databases">
        <title>Halosimplex litoreum sp. nov. and Halosimplex rubrum sp. nov., isolated from different salt environments.</title>
        <authorList>
            <person name="Cui H."/>
        </authorList>
    </citation>
    <scope>NUCLEOTIDE SEQUENCE [LARGE SCALE GENOMIC DNA]</scope>
    <source>
        <strain evidence="3 4">R2</strain>
    </source>
</reference>
<name>A0A7D5TB91_9EURY</name>
<evidence type="ECO:0000259" key="2">
    <source>
        <dbReference type="Pfam" id="PF12802"/>
    </source>
</evidence>
<dbReference type="RefSeq" id="WP_179922541.1">
    <property type="nucleotide sequence ID" value="NZ_CP058909.1"/>
</dbReference>
<protein>
    <submittedName>
        <fullName evidence="3">MarR family transcriptional regulator</fullName>
    </submittedName>
</protein>
<gene>
    <name evidence="3" type="ORF">HZS54_10845</name>
</gene>
<dbReference type="Pfam" id="PF12802">
    <property type="entry name" value="MarR_2"/>
    <property type="match status" value="1"/>
</dbReference>
<sequence>MPVPVDELTNDDPFPVKPDTNEYEALSFLVEHHKYGFTPSEIAARTDLREASTSKAMTRLFENGLVERAETIYYIDPRRADELKQRLASLDSVDRLFEAVPNDDAYAKQGWEQEIPSIDPDEGTETTSEYSKTAEERAEALIEDIEDRRAEE</sequence>
<evidence type="ECO:0000313" key="3">
    <source>
        <dbReference type="EMBL" id="QLH82073.1"/>
    </source>
</evidence>
<dbReference type="SUPFAM" id="SSF46785">
    <property type="entry name" value="Winged helix' DNA-binding domain"/>
    <property type="match status" value="1"/>
</dbReference>
<dbReference type="Proteomes" id="UP000509346">
    <property type="component" value="Chromosome"/>
</dbReference>
<dbReference type="AlphaFoldDB" id="A0A7D5TB91"/>
<dbReference type="GeneID" id="56083092"/>
<dbReference type="KEGG" id="hpel:HZS54_10845"/>
<dbReference type="Gene3D" id="1.10.10.10">
    <property type="entry name" value="Winged helix-like DNA-binding domain superfamily/Winged helix DNA-binding domain"/>
    <property type="match status" value="1"/>
</dbReference>
<feature type="domain" description="HTH marR-type" evidence="2">
    <location>
        <begin position="21"/>
        <end position="70"/>
    </location>
</feature>
<dbReference type="OrthoDB" id="195563at2157"/>
<dbReference type="EMBL" id="CP058909">
    <property type="protein sequence ID" value="QLH82073.1"/>
    <property type="molecule type" value="Genomic_DNA"/>
</dbReference>
<dbReference type="GO" id="GO:0003700">
    <property type="term" value="F:DNA-binding transcription factor activity"/>
    <property type="evidence" value="ECO:0007669"/>
    <property type="project" value="InterPro"/>
</dbReference>
<dbReference type="InterPro" id="IPR036390">
    <property type="entry name" value="WH_DNA-bd_sf"/>
</dbReference>